<keyword evidence="3" id="KW-1185">Reference proteome</keyword>
<organism evidence="2 3">
    <name type="scientific">Nocardia ninae NBRC 108245</name>
    <dbReference type="NCBI Taxonomy" id="1210091"/>
    <lineage>
        <taxon>Bacteria</taxon>
        <taxon>Bacillati</taxon>
        <taxon>Actinomycetota</taxon>
        <taxon>Actinomycetes</taxon>
        <taxon>Mycobacteriales</taxon>
        <taxon>Nocardiaceae</taxon>
        <taxon>Nocardia</taxon>
    </lineage>
</organism>
<evidence type="ECO:0000313" key="3">
    <source>
        <dbReference type="Proteomes" id="UP000321424"/>
    </source>
</evidence>
<keyword evidence="1" id="KW-0472">Membrane</keyword>
<sequence>MPTITKALLFAGTALLAIITGLCAGILAKADGATMLAAVRTGTIGFGATLTLTLATITTYTLL</sequence>
<keyword evidence="1" id="KW-1133">Transmembrane helix</keyword>
<proteinExistence type="predicted"/>
<dbReference type="AlphaFoldDB" id="A0A511MEA8"/>
<feature type="transmembrane region" description="Helical" evidence="1">
    <location>
        <begin position="44"/>
        <end position="62"/>
    </location>
</feature>
<evidence type="ECO:0000256" key="1">
    <source>
        <dbReference type="SAM" id="Phobius"/>
    </source>
</evidence>
<dbReference type="EMBL" id="BJXA01000016">
    <property type="protein sequence ID" value="GEM38477.1"/>
    <property type="molecule type" value="Genomic_DNA"/>
</dbReference>
<gene>
    <name evidence="2" type="ORF">NN4_29960</name>
</gene>
<reference evidence="2 3" key="1">
    <citation type="submission" date="2019-07" db="EMBL/GenBank/DDBJ databases">
        <title>Whole genome shotgun sequence of Nocardia ninae NBRC 108245.</title>
        <authorList>
            <person name="Hosoyama A."/>
            <person name="Uohara A."/>
            <person name="Ohji S."/>
            <person name="Ichikawa N."/>
        </authorList>
    </citation>
    <scope>NUCLEOTIDE SEQUENCE [LARGE SCALE GENOMIC DNA]</scope>
    <source>
        <strain evidence="2 3">NBRC 108245</strain>
    </source>
</reference>
<dbReference type="Proteomes" id="UP000321424">
    <property type="component" value="Unassembled WGS sequence"/>
</dbReference>
<name>A0A511MEA8_9NOCA</name>
<comment type="caution">
    <text evidence="2">The sequence shown here is derived from an EMBL/GenBank/DDBJ whole genome shotgun (WGS) entry which is preliminary data.</text>
</comment>
<keyword evidence="1" id="KW-0812">Transmembrane</keyword>
<protein>
    <submittedName>
        <fullName evidence="2">Uncharacterized protein</fullName>
    </submittedName>
</protein>
<evidence type="ECO:0000313" key="2">
    <source>
        <dbReference type="EMBL" id="GEM38477.1"/>
    </source>
</evidence>
<accession>A0A511MEA8</accession>
<dbReference type="RefSeq" id="WP_147130797.1">
    <property type="nucleotide sequence ID" value="NZ_BJXA01000016.1"/>
</dbReference>